<reference evidence="1" key="1">
    <citation type="submission" date="2018-07" db="EMBL/GenBank/DDBJ databases">
        <authorList>
            <person name="Ashton P.M."/>
            <person name="Dallman T."/>
            <person name="Nair S."/>
            <person name="De Pinna E."/>
            <person name="Peters T."/>
            <person name="Grant K."/>
        </authorList>
    </citation>
    <scope>NUCLEOTIDE SEQUENCE</scope>
    <source>
        <strain evidence="1">142535</strain>
    </source>
</reference>
<sequence>MLNEQHKASFKAIGTRVHNLMDYHVEHRPDMQLHQYFFLKDSRPFIYVNSRAHLAILTWYAMMREETKGDFPKGALHLSNNDVVDFDKLTGHHHTFFEGMLAGKILLEVEKGDMGSLYILGRTQDNPGFELAEDDGMPFYLPLMFEGGYVGLEQYDLFNDQPGYAPFATSSTGEVSINVRETYKL</sequence>
<protein>
    <submittedName>
        <fullName evidence="1">Uncharacterized protein</fullName>
    </submittedName>
</protein>
<comment type="caution">
    <text evidence="1">The sequence shown here is derived from an EMBL/GenBank/DDBJ whole genome shotgun (WGS) entry which is preliminary data.</text>
</comment>
<evidence type="ECO:0000313" key="1">
    <source>
        <dbReference type="EMBL" id="EBS0563358.1"/>
    </source>
</evidence>
<name>A0A5U8XKB0_SALMU</name>
<organism evidence="1">
    <name type="scientific">Salmonella muenchen</name>
    <dbReference type="NCBI Taxonomy" id="596"/>
    <lineage>
        <taxon>Bacteria</taxon>
        <taxon>Pseudomonadati</taxon>
        <taxon>Pseudomonadota</taxon>
        <taxon>Gammaproteobacteria</taxon>
        <taxon>Enterobacterales</taxon>
        <taxon>Enterobacteriaceae</taxon>
        <taxon>Salmonella</taxon>
    </lineage>
</organism>
<dbReference type="EMBL" id="AAGUDP010000006">
    <property type="protein sequence ID" value="EBS0563358.1"/>
    <property type="molecule type" value="Genomic_DNA"/>
</dbReference>
<accession>A0A5U8XKB0</accession>
<dbReference type="AlphaFoldDB" id="A0A5U8XKB0"/>
<proteinExistence type="predicted"/>
<gene>
    <name evidence="1" type="ORF">DTU56_09525</name>
</gene>